<dbReference type="Proteomes" id="UP000287857">
    <property type="component" value="Unassembled WGS sequence"/>
</dbReference>
<name>A0A429ZRW6_9ENTE</name>
<evidence type="ECO:0000313" key="1">
    <source>
        <dbReference type="EMBL" id="RST96388.1"/>
    </source>
</evidence>
<dbReference type="InterPro" id="IPR037479">
    <property type="entry name" value="Tauto_MSAD"/>
</dbReference>
<dbReference type="RefSeq" id="WP_125984801.1">
    <property type="nucleotide sequence ID" value="NZ_NGJS01000027.1"/>
</dbReference>
<reference evidence="1 2" key="1">
    <citation type="submission" date="2017-05" db="EMBL/GenBank/DDBJ databases">
        <title>Vagococcus spp. assemblies.</title>
        <authorList>
            <person name="Gulvik C.A."/>
        </authorList>
    </citation>
    <scope>NUCLEOTIDE SEQUENCE [LARGE SCALE GENOMIC DNA]</scope>
    <source>
        <strain evidence="1 2">SS1995</strain>
    </source>
</reference>
<dbReference type="OrthoDB" id="9804765at2"/>
<dbReference type="AlphaFoldDB" id="A0A429ZRW6"/>
<protein>
    <submittedName>
        <fullName evidence="1">Tautomerase family protein</fullName>
    </submittedName>
</protein>
<comment type="caution">
    <text evidence="1">The sequence shown here is derived from an EMBL/GenBank/DDBJ whole genome shotgun (WGS) entry which is preliminary data.</text>
</comment>
<proteinExistence type="predicted"/>
<dbReference type="SUPFAM" id="SSF55331">
    <property type="entry name" value="Tautomerase/MIF"/>
    <property type="match status" value="1"/>
</dbReference>
<gene>
    <name evidence="1" type="ORF">CBF37_11090</name>
</gene>
<organism evidence="1 2">
    <name type="scientific">Vagococcus vulneris</name>
    <dbReference type="NCBI Taxonomy" id="1977869"/>
    <lineage>
        <taxon>Bacteria</taxon>
        <taxon>Bacillati</taxon>
        <taxon>Bacillota</taxon>
        <taxon>Bacilli</taxon>
        <taxon>Lactobacillales</taxon>
        <taxon>Enterococcaceae</taxon>
        <taxon>Vagococcus</taxon>
    </lineage>
</organism>
<accession>A0A429ZRW6</accession>
<dbReference type="InterPro" id="IPR014347">
    <property type="entry name" value="Tautomerase/MIF_sf"/>
</dbReference>
<evidence type="ECO:0000313" key="2">
    <source>
        <dbReference type="Proteomes" id="UP000287857"/>
    </source>
</evidence>
<dbReference type="Gene3D" id="3.30.429.10">
    <property type="entry name" value="Macrophage Migration Inhibitory Factor"/>
    <property type="match status" value="1"/>
</dbReference>
<dbReference type="EMBL" id="NGJS01000027">
    <property type="protein sequence ID" value="RST96388.1"/>
    <property type="molecule type" value="Genomic_DNA"/>
</dbReference>
<dbReference type="PANTHER" id="PTHR38460">
    <property type="entry name" value="TAUTOMERASE YOLI-RELATED"/>
    <property type="match status" value="1"/>
</dbReference>
<dbReference type="PANTHER" id="PTHR38460:SF1">
    <property type="entry name" value="TAUTOMERASE YOLI-RELATED"/>
    <property type="match status" value="1"/>
</dbReference>
<sequence length="129" mass="15084">MPLVKFDLVKGRTPEEIQQLLDISHKVFVDALEIPQGDRYQVVTQHEPFELIMEDTDLGFSRTKDRILITIVSRPRTQKQKVTLYKNLQNKLKEKLNINPEDIMFSFIINDDEDWSFGFGEAQFLTGKL</sequence>
<keyword evidence="2" id="KW-1185">Reference proteome</keyword>
<dbReference type="Pfam" id="PF14552">
    <property type="entry name" value="Tautomerase_2"/>
    <property type="match status" value="1"/>
</dbReference>